<comment type="caution">
    <text evidence="2">The sequence shown here is derived from an EMBL/GenBank/DDBJ whole genome shotgun (WGS) entry which is preliminary data.</text>
</comment>
<evidence type="ECO:0000313" key="2">
    <source>
        <dbReference type="EMBL" id="HJB81095.1"/>
    </source>
</evidence>
<dbReference type="AlphaFoldDB" id="A0A9D2SCE0"/>
<gene>
    <name evidence="2" type="ORF">H9712_08915</name>
</gene>
<organism evidence="2 3">
    <name type="scientific">Candidatus Flavonifractor intestinigallinarum</name>
    <dbReference type="NCBI Taxonomy" id="2838586"/>
    <lineage>
        <taxon>Bacteria</taxon>
        <taxon>Bacillati</taxon>
        <taxon>Bacillota</taxon>
        <taxon>Clostridia</taxon>
        <taxon>Eubacteriales</taxon>
        <taxon>Oscillospiraceae</taxon>
        <taxon>Flavonifractor</taxon>
    </lineage>
</organism>
<name>A0A9D2SCE0_9FIRM</name>
<feature type="coiled-coil region" evidence="1">
    <location>
        <begin position="6"/>
        <end position="46"/>
    </location>
</feature>
<protein>
    <submittedName>
        <fullName evidence="2">Resolvase</fullName>
    </submittedName>
</protein>
<accession>A0A9D2SCE0</accession>
<feature type="non-terminal residue" evidence="2">
    <location>
        <position position="1"/>
    </location>
</feature>
<sequence>EVCRNYLQAERLLPIAKQEIAKAQAEADHEKEIAALKAKIDSLSDHLDQVYLDKLSGLLDEADFQRVYRKVKADRAALEQRLSQIDRPDFSPERQNDLAKQLVERFLATAHTNREVLVSLIERVELTEEKEVILRFRFRELEQKG</sequence>
<proteinExistence type="predicted"/>
<keyword evidence="1" id="KW-0175">Coiled coil</keyword>
<dbReference type="EMBL" id="DWXO01000083">
    <property type="protein sequence ID" value="HJB81095.1"/>
    <property type="molecule type" value="Genomic_DNA"/>
</dbReference>
<evidence type="ECO:0000313" key="3">
    <source>
        <dbReference type="Proteomes" id="UP000823921"/>
    </source>
</evidence>
<dbReference type="Proteomes" id="UP000823921">
    <property type="component" value="Unassembled WGS sequence"/>
</dbReference>
<evidence type="ECO:0000256" key="1">
    <source>
        <dbReference type="SAM" id="Coils"/>
    </source>
</evidence>
<reference evidence="2" key="1">
    <citation type="journal article" date="2021" name="PeerJ">
        <title>Extensive microbial diversity within the chicken gut microbiome revealed by metagenomics and culture.</title>
        <authorList>
            <person name="Gilroy R."/>
            <person name="Ravi A."/>
            <person name="Getino M."/>
            <person name="Pursley I."/>
            <person name="Horton D.L."/>
            <person name="Alikhan N.F."/>
            <person name="Baker D."/>
            <person name="Gharbi K."/>
            <person name="Hall N."/>
            <person name="Watson M."/>
            <person name="Adriaenssens E.M."/>
            <person name="Foster-Nyarko E."/>
            <person name="Jarju S."/>
            <person name="Secka A."/>
            <person name="Antonio M."/>
            <person name="Oren A."/>
            <person name="Chaudhuri R.R."/>
            <person name="La Ragione R."/>
            <person name="Hildebrand F."/>
            <person name="Pallen M.J."/>
        </authorList>
    </citation>
    <scope>NUCLEOTIDE SEQUENCE</scope>
    <source>
        <strain evidence="2">CHK192-8294</strain>
    </source>
</reference>
<reference evidence="2" key="2">
    <citation type="submission" date="2021-04" db="EMBL/GenBank/DDBJ databases">
        <authorList>
            <person name="Gilroy R."/>
        </authorList>
    </citation>
    <scope>NUCLEOTIDE SEQUENCE</scope>
    <source>
        <strain evidence="2">CHK192-8294</strain>
    </source>
</reference>